<gene>
    <name evidence="3" type="ORF">GHT09_016420</name>
    <name evidence="4" type="ORF">MONAX_5E021568</name>
</gene>
<name>A0A5E4AMK7_MARMO</name>
<feature type="signal peptide" evidence="2">
    <location>
        <begin position="1"/>
        <end position="19"/>
    </location>
</feature>
<protein>
    <submittedName>
        <fullName evidence="4">Uncharacterized protein</fullName>
    </submittedName>
</protein>
<dbReference type="AlphaFoldDB" id="A0A5E4AMK7"/>
<evidence type="ECO:0000256" key="1">
    <source>
        <dbReference type="SAM" id="MobiDB-lite"/>
    </source>
</evidence>
<reference evidence="4" key="1">
    <citation type="submission" date="2019-04" db="EMBL/GenBank/DDBJ databases">
        <authorList>
            <person name="Alioto T."/>
            <person name="Alioto T."/>
        </authorList>
    </citation>
    <scope>NUCLEOTIDE SEQUENCE [LARGE SCALE GENOMIC DNA]</scope>
</reference>
<evidence type="ECO:0000313" key="4">
    <source>
        <dbReference type="EMBL" id="VTJ57712.1"/>
    </source>
</evidence>
<feature type="region of interest" description="Disordered" evidence="1">
    <location>
        <begin position="45"/>
        <end position="78"/>
    </location>
</feature>
<dbReference type="EMBL" id="CABDUW010000085">
    <property type="protein sequence ID" value="VTJ57712.1"/>
    <property type="molecule type" value="Genomic_DNA"/>
</dbReference>
<organism evidence="4">
    <name type="scientific">Marmota monax</name>
    <name type="common">Woodchuck</name>
    <dbReference type="NCBI Taxonomy" id="9995"/>
    <lineage>
        <taxon>Eukaryota</taxon>
        <taxon>Metazoa</taxon>
        <taxon>Chordata</taxon>
        <taxon>Craniata</taxon>
        <taxon>Vertebrata</taxon>
        <taxon>Euteleostomi</taxon>
        <taxon>Mammalia</taxon>
        <taxon>Eutheria</taxon>
        <taxon>Euarchontoglires</taxon>
        <taxon>Glires</taxon>
        <taxon>Rodentia</taxon>
        <taxon>Sciuromorpha</taxon>
        <taxon>Sciuridae</taxon>
        <taxon>Xerinae</taxon>
        <taxon>Marmotini</taxon>
        <taxon>Marmota</taxon>
    </lineage>
</organism>
<dbReference type="Proteomes" id="UP000662637">
    <property type="component" value="Unassembled WGS sequence"/>
</dbReference>
<feature type="chain" id="PRO_5036367663" evidence="2">
    <location>
        <begin position="20"/>
        <end position="124"/>
    </location>
</feature>
<proteinExistence type="predicted"/>
<sequence>MFKKEWWSTWLFYFVLTVGENDLGVLSEEGLLVYLHVPQTFLSQLPASPEGASSQDSTSYSENESEEADKPARPQDCRVSAPYITQECLKKLDTKQQTSALLNLVWRDSASEEVFTRMAPSATR</sequence>
<evidence type="ECO:0000256" key="2">
    <source>
        <dbReference type="SAM" id="SignalP"/>
    </source>
</evidence>
<feature type="compositionally biased region" description="Polar residues" evidence="1">
    <location>
        <begin position="45"/>
        <end position="62"/>
    </location>
</feature>
<accession>A0A5E4AMK7</accession>
<keyword evidence="2" id="KW-0732">Signal</keyword>
<evidence type="ECO:0000313" key="3">
    <source>
        <dbReference type="EMBL" id="KAF7472865.1"/>
    </source>
</evidence>
<dbReference type="EMBL" id="WJEC01006483">
    <property type="protein sequence ID" value="KAF7472865.1"/>
    <property type="molecule type" value="Genomic_DNA"/>
</dbReference>
<reference evidence="3" key="2">
    <citation type="submission" date="2020-08" db="EMBL/GenBank/DDBJ databases">
        <authorList>
            <person name="Shumante A."/>
            <person name="Zimin A.V."/>
            <person name="Puiu D."/>
            <person name="Salzberg S.L."/>
        </authorList>
    </citation>
    <scope>NUCLEOTIDE SEQUENCE</scope>
    <source>
        <strain evidence="3">WC2-LM</strain>
        <tissue evidence="3">Liver</tissue>
    </source>
</reference>